<gene>
    <name evidence="1" type="ORF">FHS42_004828</name>
</gene>
<comment type="caution">
    <text evidence="1">The sequence shown here is derived from an EMBL/GenBank/DDBJ whole genome shotgun (WGS) entry which is preliminary data.</text>
</comment>
<accession>A0A7W9QCU6</accession>
<dbReference type="RefSeq" id="WP_184574952.1">
    <property type="nucleotide sequence ID" value="NZ_JACHJL010000013.1"/>
</dbReference>
<sequence length="63" mass="6667">MRCGTEVVTDYFPPKAALSDRHPIVKATGVRFRFGARDGAPLAPHALGGGLYSVARLQARADG</sequence>
<reference evidence="1 2" key="1">
    <citation type="submission" date="2020-08" db="EMBL/GenBank/DDBJ databases">
        <title>Genomic Encyclopedia of Type Strains, Phase III (KMG-III): the genomes of soil and plant-associated and newly described type strains.</title>
        <authorList>
            <person name="Whitman W."/>
        </authorList>
    </citation>
    <scope>NUCLEOTIDE SEQUENCE [LARGE SCALE GENOMIC DNA]</scope>
    <source>
        <strain evidence="1 2">CECT 8305</strain>
    </source>
</reference>
<evidence type="ECO:0000313" key="2">
    <source>
        <dbReference type="Proteomes" id="UP000588098"/>
    </source>
</evidence>
<dbReference type="EMBL" id="JACHJL010000013">
    <property type="protein sequence ID" value="MBB5937744.1"/>
    <property type="molecule type" value="Genomic_DNA"/>
</dbReference>
<evidence type="ECO:0000313" key="1">
    <source>
        <dbReference type="EMBL" id="MBB5937744.1"/>
    </source>
</evidence>
<dbReference type="AlphaFoldDB" id="A0A7W9QCU6"/>
<protein>
    <submittedName>
        <fullName evidence="1">Uncharacterized protein</fullName>
    </submittedName>
</protein>
<proteinExistence type="predicted"/>
<dbReference type="Proteomes" id="UP000588098">
    <property type="component" value="Unassembled WGS sequence"/>
</dbReference>
<keyword evidence="2" id="KW-1185">Reference proteome</keyword>
<name>A0A7W9QCU6_9ACTN</name>
<organism evidence="1 2">
    <name type="scientific">Streptomyces zagrosensis</name>
    <dbReference type="NCBI Taxonomy" id="1042984"/>
    <lineage>
        <taxon>Bacteria</taxon>
        <taxon>Bacillati</taxon>
        <taxon>Actinomycetota</taxon>
        <taxon>Actinomycetes</taxon>
        <taxon>Kitasatosporales</taxon>
        <taxon>Streptomycetaceae</taxon>
        <taxon>Streptomyces</taxon>
    </lineage>
</organism>